<dbReference type="InterPro" id="IPR012899">
    <property type="entry name" value="LTXXQ"/>
</dbReference>
<reference evidence="2 3" key="1">
    <citation type="submission" date="2019-08" db="EMBL/GenBank/DDBJ databases">
        <title>Antarcticibacterium arcticum sp. nov., a bacterium isolated from marine sediment of the Canadian Beaufort Sea.</title>
        <authorList>
            <person name="Lee Y.M."/>
            <person name="Baek K."/>
            <person name="Lee D.-H."/>
            <person name="Shin S.C."/>
            <person name="Jin Y.K."/>
            <person name="Park Y."/>
        </authorList>
    </citation>
    <scope>NUCLEOTIDE SEQUENCE [LARGE SCALE GENOMIC DNA]</scope>
    <source>
        <strain evidence="2 3">PAMC 28998</strain>
    </source>
</reference>
<evidence type="ECO:0000256" key="1">
    <source>
        <dbReference type="SAM" id="SignalP"/>
    </source>
</evidence>
<dbReference type="Gene3D" id="1.20.120.1490">
    <property type="match status" value="1"/>
</dbReference>
<evidence type="ECO:0008006" key="4">
    <source>
        <dbReference type="Google" id="ProtNLM"/>
    </source>
</evidence>
<dbReference type="KEGG" id="anp:FK178_10750"/>
<evidence type="ECO:0000313" key="2">
    <source>
        <dbReference type="EMBL" id="QED38166.1"/>
    </source>
</evidence>
<accession>A0A5B8YPE8</accession>
<name>A0A5B8YPE8_9FLAO</name>
<organism evidence="2 3">
    <name type="scientific">Antarcticibacterium arcticum</name>
    <dbReference type="NCBI Taxonomy" id="2585771"/>
    <lineage>
        <taxon>Bacteria</taxon>
        <taxon>Pseudomonadati</taxon>
        <taxon>Bacteroidota</taxon>
        <taxon>Flavobacteriia</taxon>
        <taxon>Flavobacteriales</taxon>
        <taxon>Flavobacteriaceae</taxon>
        <taxon>Antarcticibacterium</taxon>
    </lineage>
</organism>
<dbReference type="Proteomes" id="UP000321954">
    <property type="component" value="Chromosome"/>
</dbReference>
<feature type="signal peptide" evidence="1">
    <location>
        <begin position="1"/>
        <end position="18"/>
    </location>
</feature>
<sequence length="145" mass="17137">MKNILIILILMLSISAFAQDKKQERKQVHKMDRVEMTADEMATLRTKRMALQLDLTAAQQASLKTLFTEQARYQKTMQAQHREMKKDTAMWNKNEFAVQNARLDHQKEMQDKIRAILTPEQFETWKATADRSGKKMKMKHKNKKQ</sequence>
<protein>
    <recommendedName>
        <fullName evidence="4">Periplasmic heavy metal sensor</fullName>
    </recommendedName>
</protein>
<dbReference type="Pfam" id="PF07813">
    <property type="entry name" value="LTXXQ"/>
    <property type="match status" value="1"/>
</dbReference>
<dbReference type="EMBL" id="CP042476">
    <property type="protein sequence ID" value="QED38166.1"/>
    <property type="molecule type" value="Genomic_DNA"/>
</dbReference>
<dbReference type="RefSeq" id="WP_146834747.1">
    <property type="nucleotide sequence ID" value="NZ_CP042476.1"/>
</dbReference>
<gene>
    <name evidence="2" type="ORF">FK178_10750</name>
</gene>
<dbReference type="OrthoDB" id="956918at2"/>
<feature type="chain" id="PRO_5022962272" description="Periplasmic heavy metal sensor" evidence="1">
    <location>
        <begin position="19"/>
        <end position="145"/>
    </location>
</feature>
<keyword evidence="3" id="KW-1185">Reference proteome</keyword>
<evidence type="ECO:0000313" key="3">
    <source>
        <dbReference type="Proteomes" id="UP000321954"/>
    </source>
</evidence>
<keyword evidence="1" id="KW-0732">Signal</keyword>
<dbReference type="AlphaFoldDB" id="A0A5B8YPE8"/>
<proteinExistence type="predicted"/>